<protein>
    <submittedName>
        <fullName evidence="4">WD40/YVTN repeat-like-containing domain</fullName>
    </submittedName>
</protein>
<dbReference type="PROSITE" id="PS50294">
    <property type="entry name" value="WD_REPEATS_REGION"/>
    <property type="match status" value="3"/>
</dbReference>
<dbReference type="InterPro" id="IPR015943">
    <property type="entry name" value="WD40/YVTN_repeat-like_dom_sf"/>
</dbReference>
<keyword evidence="5" id="KW-1185">Reference proteome</keyword>
<proteinExistence type="predicted"/>
<reference evidence="4 5" key="1">
    <citation type="journal article" date="2014" name="Nat. Commun.">
        <title>Multiple recent horizontal transfers of a large genomic region in cheese making fungi.</title>
        <authorList>
            <person name="Cheeseman K."/>
            <person name="Ropars J."/>
            <person name="Renault P."/>
            <person name="Dupont J."/>
            <person name="Gouzy J."/>
            <person name="Branca A."/>
            <person name="Abraham A.L."/>
            <person name="Ceppi M."/>
            <person name="Conseiller E."/>
            <person name="Debuchy R."/>
            <person name="Malagnac F."/>
            <person name="Goarin A."/>
            <person name="Silar P."/>
            <person name="Lacoste S."/>
            <person name="Sallet E."/>
            <person name="Bensimon A."/>
            <person name="Giraud T."/>
            <person name="Brygoo Y."/>
        </authorList>
    </citation>
    <scope>NUCLEOTIDE SEQUENCE [LARGE SCALE GENOMIC DNA]</scope>
    <source>
        <strain evidence="5">FM 013</strain>
    </source>
</reference>
<gene>
    <name evidence="4" type="ORF">PCAMFM013_S007g000190</name>
</gene>
<dbReference type="EMBL" id="HG793140">
    <property type="protein sequence ID" value="CRL22209.1"/>
    <property type="molecule type" value="Genomic_DNA"/>
</dbReference>
<dbReference type="STRING" id="1429867.A0A0G4P7G3"/>
<dbReference type="PROSITE" id="PS50082">
    <property type="entry name" value="WD_REPEATS_2"/>
    <property type="match status" value="3"/>
</dbReference>
<keyword evidence="1 3" id="KW-0853">WD repeat</keyword>
<sequence>MHEIAPANAPRSILLQKLGSPIRPQPAVLPQIIPPVQPQIIPPGLRPRVSVPPLISPPGLHYRRQVNVALADCNRKCDAQLATTKAYPDTCNNRYTADMNATAFSPNSRLVETASRDGTAKVWNVSTRNTLYTLQHSEFVRRVTFSPNGQLVAIVSRNGTAKVWDATSGALCYTLQHSGYVSVVTFSPNGQLVAPASQDKTAKVWWNCY</sequence>
<dbReference type="Gene3D" id="2.130.10.10">
    <property type="entry name" value="YVTN repeat-like/Quinoprotein amine dehydrogenase"/>
    <property type="match status" value="1"/>
</dbReference>
<dbReference type="AlphaFoldDB" id="A0A0G4P7G3"/>
<evidence type="ECO:0000256" key="2">
    <source>
        <dbReference type="ARBA" id="ARBA00022737"/>
    </source>
</evidence>
<feature type="repeat" description="WD" evidence="3">
    <location>
        <begin position="174"/>
        <end position="205"/>
    </location>
</feature>
<organism evidence="4 5">
    <name type="scientific">Penicillium camemberti (strain FM 013)</name>
    <dbReference type="NCBI Taxonomy" id="1429867"/>
    <lineage>
        <taxon>Eukaryota</taxon>
        <taxon>Fungi</taxon>
        <taxon>Dikarya</taxon>
        <taxon>Ascomycota</taxon>
        <taxon>Pezizomycotina</taxon>
        <taxon>Eurotiomycetes</taxon>
        <taxon>Eurotiomycetidae</taxon>
        <taxon>Eurotiales</taxon>
        <taxon>Aspergillaceae</taxon>
        <taxon>Penicillium</taxon>
    </lineage>
</organism>
<name>A0A0G4P7G3_PENC3</name>
<evidence type="ECO:0000313" key="5">
    <source>
        <dbReference type="Proteomes" id="UP000053732"/>
    </source>
</evidence>
<dbReference type="Proteomes" id="UP000053732">
    <property type="component" value="Unassembled WGS sequence"/>
</dbReference>
<feature type="repeat" description="WD" evidence="3">
    <location>
        <begin position="133"/>
        <end position="174"/>
    </location>
</feature>
<dbReference type="PROSITE" id="PS00678">
    <property type="entry name" value="WD_REPEATS_1"/>
    <property type="match status" value="1"/>
</dbReference>
<dbReference type="SMART" id="SM00320">
    <property type="entry name" value="WD40"/>
    <property type="match status" value="3"/>
</dbReference>
<evidence type="ECO:0000256" key="3">
    <source>
        <dbReference type="PROSITE-ProRule" id="PRU00221"/>
    </source>
</evidence>
<dbReference type="PANTHER" id="PTHR44129">
    <property type="entry name" value="WD REPEAT-CONTAINING PROTEIN POP1"/>
    <property type="match status" value="1"/>
</dbReference>
<dbReference type="InterPro" id="IPR001680">
    <property type="entry name" value="WD40_rpt"/>
</dbReference>
<accession>A0A0G4P7G3</accession>
<evidence type="ECO:0000313" key="4">
    <source>
        <dbReference type="EMBL" id="CRL22209.1"/>
    </source>
</evidence>
<dbReference type="InterPro" id="IPR019775">
    <property type="entry name" value="WD40_repeat_CS"/>
</dbReference>
<dbReference type="Pfam" id="PF00400">
    <property type="entry name" value="WD40"/>
    <property type="match status" value="3"/>
</dbReference>
<dbReference type="SUPFAM" id="SSF50978">
    <property type="entry name" value="WD40 repeat-like"/>
    <property type="match status" value="1"/>
</dbReference>
<keyword evidence="2" id="KW-0677">Repeat</keyword>
<evidence type="ECO:0000256" key="1">
    <source>
        <dbReference type="ARBA" id="ARBA00022574"/>
    </source>
</evidence>
<dbReference type="InterPro" id="IPR050349">
    <property type="entry name" value="WD_LIS1/nudF_dynein_reg"/>
</dbReference>
<dbReference type="InterPro" id="IPR036322">
    <property type="entry name" value="WD40_repeat_dom_sf"/>
</dbReference>
<feature type="repeat" description="WD" evidence="3">
    <location>
        <begin position="92"/>
        <end position="133"/>
    </location>
</feature>